<feature type="transmembrane region" description="Helical" evidence="8">
    <location>
        <begin position="136"/>
        <end position="159"/>
    </location>
</feature>
<feature type="transmembrane region" description="Helical" evidence="8">
    <location>
        <begin position="276"/>
        <end position="300"/>
    </location>
</feature>
<evidence type="ECO:0000256" key="5">
    <source>
        <dbReference type="ARBA" id="ARBA00023136"/>
    </source>
</evidence>
<feature type="region of interest" description="Disordered" evidence="7">
    <location>
        <begin position="697"/>
        <end position="717"/>
    </location>
</feature>
<keyword evidence="2" id="KW-0813">Transport</keyword>
<feature type="transmembrane region" description="Helical" evidence="8">
    <location>
        <begin position="111"/>
        <end position="130"/>
    </location>
</feature>
<dbReference type="InterPro" id="IPR011701">
    <property type="entry name" value="MFS"/>
</dbReference>
<evidence type="ECO:0000256" key="4">
    <source>
        <dbReference type="ARBA" id="ARBA00022989"/>
    </source>
</evidence>
<evidence type="ECO:0000256" key="3">
    <source>
        <dbReference type="ARBA" id="ARBA00022692"/>
    </source>
</evidence>
<feature type="transmembrane region" description="Helical" evidence="8">
    <location>
        <begin position="171"/>
        <end position="195"/>
    </location>
</feature>
<comment type="subcellular location">
    <subcellularLocation>
        <location evidence="1">Membrane</location>
        <topology evidence="1">Multi-pass membrane protein</topology>
    </subcellularLocation>
</comment>
<accession>A0A5Q4BIJ8</accession>
<dbReference type="AlphaFoldDB" id="A0A5Q4BIJ8"/>
<dbReference type="FunFam" id="1.20.1250.20:FF:000065">
    <property type="entry name" value="Putative MFS pantothenate transporter"/>
    <property type="match status" value="1"/>
</dbReference>
<dbReference type="InterPro" id="IPR036259">
    <property type="entry name" value="MFS_trans_sf"/>
</dbReference>
<feature type="transmembrane region" description="Helical" evidence="8">
    <location>
        <begin position="1135"/>
        <end position="1152"/>
    </location>
</feature>
<evidence type="ECO:0000259" key="9">
    <source>
        <dbReference type="PROSITE" id="PS50850"/>
    </source>
</evidence>
<feature type="transmembrane region" description="Helical" evidence="8">
    <location>
        <begin position="1109"/>
        <end position="1129"/>
    </location>
</feature>
<dbReference type="GO" id="GO:0016020">
    <property type="term" value="C:membrane"/>
    <property type="evidence" value="ECO:0007669"/>
    <property type="project" value="UniProtKB-SubCell"/>
</dbReference>
<gene>
    <name evidence="10" type="ORF">CSHISOI_08702</name>
</gene>
<dbReference type="PANTHER" id="PTHR43791">
    <property type="entry name" value="PERMEASE-RELATED"/>
    <property type="match status" value="1"/>
</dbReference>
<reference evidence="10 11" key="1">
    <citation type="journal article" date="2019" name="Sci. Rep.">
        <title>Colletotrichum shisoi sp. nov., an anthracnose pathogen of Perilla frutescens in Japan: molecular phylogenetic, morphological and genomic evidence.</title>
        <authorList>
            <person name="Gan P."/>
            <person name="Tsushima A."/>
            <person name="Hiroyama R."/>
            <person name="Narusaka M."/>
            <person name="Takano Y."/>
            <person name="Narusaka Y."/>
            <person name="Kawaradani M."/>
            <person name="Damm U."/>
            <person name="Shirasu K."/>
        </authorList>
    </citation>
    <scope>NUCLEOTIDE SEQUENCE [LARGE SCALE GENOMIC DNA]</scope>
    <source>
        <strain evidence="10 11">PG-2018a</strain>
    </source>
</reference>
<protein>
    <submittedName>
        <fullName evidence="10">Putative transporter</fullName>
    </submittedName>
</protein>
<keyword evidence="3 8" id="KW-0812">Transmembrane</keyword>
<dbReference type="PROSITE" id="PS50850">
    <property type="entry name" value="MFS"/>
    <property type="match status" value="1"/>
</dbReference>
<feature type="transmembrane region" description="Helical" evidence="8">
    <location>
        <begin position="1208"/>
        <end position="1228"/>
    </location>
</feature>
<comment type="similarity">
    <text evidence="6">Belongs to the major facilitator superfamily. Allantoate permease family.</text>
</comment>
<evidence type="ECO:0000313" key="10">
    <source>
        <dbReference type="EMBL" id="TQN66748.1"/>
    </source>
</evidence>
<dbReference type="Gene3D" id="1.20.1250.20">
    <property type="entry name" value="MFS general substrate transporter like domains"/>
    <property type="match status" value="2"/>
</dbReference>
<keyword evidence="5 8" id="KW-0472">Membrane</keyword>
<dbReference type="SUPFAM" id="SSF103473">
    <property type="entry name" value="MFS general substrate transporter"/>
    <property type="match status" value="2"/>
</dbReference>
<dbReference type="OrthoDB" id="1935484at2759"/>
<feature type="transmembrane region" description="Helical" evidence="8">
    <location>
        <begin position="897"/>
        <end position="920"/>
    </location>
</feature>
<dbReference type="InterPro" id="IPR056121">
    <property type="entry name" value="DUF7704"/>
</dbReference>
<evidence type="ECO:0000313" key="11">
    <source>
        <dbReference type="Proteomes" id="UP000326340"/>
    </source>
</evidence>
<feature type="transmembrane region" description="Helical" evidence="8">
    <location>
        <begin position="965"/>
        <end position="986"/>
    </location>
</feature>
<evidence type="ECO:0000256" key="1">
    <source>
        <dbReference type="ARBA" id="ARBA00004141"/>
    </source>
</evidence>
<feature type="transmembrane region" description="Helical" evidence="8">
    <location>
        <begin position="84"/>
        <end position="104"/>
    </location>
</feature>
<feature type="transmembrane region" description="Helical" evidence="8">
    <location>
        <begin position="461"/>
        <end position="479"/>
    </location>
</feature>
<dbReference type="Pfam" id="PF24803">
    <property type="entry name" value="DUF7704"/>
    <property type="match status" value="1"/>
</dbReference>
<feature type="domain" description="Major facilitator superfamily (MFS) profile" evidence="9">
    <location>
        <begin position="45"/>
        <end position="460"/>
    </location>
</feature>
<dbReference type="GO" id="GO:0022857">
    <property type="term" value="F:transmembrane transporter activity"/>
    <property type="evidence" value="ECO:0007669"/>
    <property type="project" value="InterPro"/>
</dbReference>
<feature type="non-terminal residue" evidence="10">
    <location>
        <position position="1264"/>
    </location>
</feature>
<feature type="transmembrane region" description="Helical" evidence="8">
    <location>
        <begin position="1083"/>
        <end position="1102"/>
    </location>
</feature>
<comment type="caution">
    <text evidence="10">The sequence shown here is derived from an EMBL/GenBank/DDBJ whole genome shotgun (WGS) entry which is preliminary data.</text>
</comment>
<evidence type="ECO:0000256" key="8">
    <source>
        <dbReference type="SAM" id="Phobius"/>
    </source>
</evidence>
<dbReference type="Pfam" id="PF07690">
    <property type="entry name" value="MFS_1"/>
    <property type="match status" value="2"/>
</dbReference>
<organism evidence="10 11">
    <name type="scientific">Colletotrichum shisoi</name>
    <dbReference type="NCBI Taxonomy" id="2078593"/>
    <lineage>
        <taxon>Eukaryota</taxon>
        <taxon>Fungi</taxon>
        <taxon>Dikarya</taxon>
        <taxon>Ascomycota</taxon>
        <taxon>Pezizomycotina</taxon>
        <taxon>Sordariomycetes</taxon>
        <taxon>Hypocreomycetidae</taxon>
        <taxon>Glomerellales</taxon>
        <taxon>Glomerellaceae</taxon>
        <taxon>Colletotrichum</taxon>
        <taxon>Colletotrichum destructivum species complex</taxon>
    </lineage>
</organism>
<dbReference type="EMBL" id="PUHP01001114">
    <property type="protein sequence ID" value="TQN66748.1"/>
    <property type="molecule type" value="Genomic_DNA"/>
</dbReference>
<feature type="transmembrane region" description="Helical" evidence="8">
    <location>
        <begin position="339"/>
        <end position="361"/>
    </location>
</feature>
<feature type="transmembrane region" description="Helical" evidence="8">
    <location>
        <begin position="932"/>
        <end position="953"/>
    </location>
</feature>
<sequence>MADPVIESETSKRPSRPFRSFIWDTDTHLKSHEERVLLRKLDWSILTIGCLGFFMKYLDQGNLANAYVSGMQEDLRMFGNEYTYAQMAYTCAYAVMQIPSTLIVQKIRPSIWLAAMEICWGVFTFAQAGTHSVGQLYAFRFFVGFFESSFFPVLLYVLGSWYTKTELAKRVAIFHMTAPVGSAFGGYLQAAVYTSLGGAHGLAGWRWLYIICGCMTVPVGVATYFFLPDTPYTTKAKFLTPRECELAIERVTKAGKAAPAGVTLATFKRVLLQWRWYAFVGGYVLYGSSCQAAGYFGIWLKAENFSVVDRNVIPTGSKLISAFCVIMWGFLSDYTGSRFALILGPLFLGLVPNGILAFWPAGVQIKLFAFLTSSVHLMTAVFYTWANEVCAGDNEERALVISSMNGMQYAVDAWLPLVIFPQTMAPTFRYGFPATFGFIIAAILAVTGIHFLFIFITLEPILALLGAVMVLHAPHQYLAGMTRNAMPYAASTRFLYTQLGGGWLFFAFAEGVVLRLFDDLSLWRVVCAGMLLSDAAHCHGTAQAVGGWGVWLDRSTWTVEDYTVFFTTAPMVLVRILIVEEPVEQMLALLRGDVVDVLHVAADGEDALPARDGVGPHDGVDGLEDAADVLGVAAGLVVQRETAALGGGGEAGLLKGDGEALQELLSRSVAQVVEEPHDNKTPSDIRRPDYLFPRGFKRQTTTKSQPHDLPQPRDTEPAAMATVLAKDPVRKGEDGQPLLSLEGALPLGAPVEEKRFCFQRDKSYDPFAIATQPSVFDDPDTIEKYHPRPDWENYHRFDPLARWTWAEEYALVFMALEFDRANISQANTDNMLGDLGMTTDDFNLGNTVFKLAFLCAELPSQLVSKWAGPDRWIPAQMVLWSIVASSQFWLGGRDSFLFCRALLGLLQGGFIPDVILYLSYFYKHHELSLRLGFFWTAMSTADILSALFAYGILHLRGFQGHAGWRYLFLIEGLFTLVIGIFGFLLMPAGPCQTASWFRGKRGWFTEREETVMVNRVLREDPGKSSMHNREPITPRLLLDSLRDYDLWPIYLLGLTFQIPMTPSSQYLTLTLRNLGFDTFQSNLLAIPYTVGHVITMLGITYLGEIIGELTFVAMSSQIWALPILIYLNVVNTAEVNRWVLYAVITLLLMYPNPHPIQVGWNSRNSSTVRSRTVSAACYNMFVQASGIISSNVYRSDDAPLYKRGNRSLLGVVCMNLVLYPLVKAYYVYRNKRRDRVWNGMSAAQRLAYLETTKDEGNKRLDFRF</sequence>
<feature type="transmembrane region" description="Helical" evidence="8">
    <location>
        <begin position="207"/>
        <end position="227"/>
    </location>
</feature>
<keyword evidence="11" id="KW-1185">Reference proteome</keyword>
<dbReference type="InterPro" id="IPR020846">
    <property type="entry name" value="MFS_dom"/>
</dbReference>
<feature type="transmembrane region" description="Helical" evidence="8">
    <location>
        <begin position="432"/>
        <end position="454"/>
    </location>
</feature>
<proteinExistence type="inferred from homology"/>
<feature type="transmembrane region" description="Helical" evidence="8">
    <location>
        <begin position="499"/>
        <end position="517"/>
    </location>
</feature>
<dbReference type="Proteomes" id="UP000326340">
    <property type="component" value="Unassembled WGS sequence"/>
</dbReference>
<keyword evidence="4 8" id="KW-1133">Transmembrane helix</keyword>
<name>A0A5Q4BIJ8_9PEZI</name>
<evidence type="ECO:0000256" key="6">
    <source>
        <dbReference type="ARBA" id="ARBA00037968"/>
    </source>
</evidence>
<dbReference type="PANTHER" id="PTHR43791:SF43">
    <property type="entry name" value="MAJOR FACILITATOR SUPERFAMILY (MFS) PROFILE DOMAIN-CONTAINING PROTEIN"/>
    <property type="match status" value="1"/>
</dbReference>
<evidence type="ECO:0000256" key="2">
    <source>
        <dbReference type="ARBA" id="ARBA00022448"/>
    </source>
</evidence>
<dbReference type="FunFam" id="1.20.1250.20:FF:000106">
    <property type="entry name" value="MFS transporter, putative"/>
    <property type="match status" value="1"/>
</dbReference>
<evidence type="ECO:0000256" key="7">
    <source>
        <dbReference type="SAM" id="MobiDB-lite"/>
    </source>
</evidence>
<feature type="transmembrane region" description="Helical" evidence="8">
    <location>
        <begin position="312"/>
        <end position="332"/>
    </location>
</feature>